<protein>
    <submittedName>
        <fullName evidence="7">Endonuclease SmrB</fullName>
    </submittedName>
</protein>
<evidence type="ECO:0000256" key="4">
    <source>
        <dbReference type="ARBA" id="ARBA00022801"/>
    </source>
</evidence>
<keyword evidence="8" id="KW-1185">Reference proteome</keyword>
<keyword evidence="1" id="KW-0540">Nuclease</keyword>
<evidence type="ECO:0000256" key="5">
    <source>
        <dbReference type="ARBA" id="ARBA00022884"/>
    </source>
</evidence>
<dbReference type="InterPro" id="IPR036063">
    <property type="entry name" value="Smr_dom_sf"/>
</dbReference>
<evidence type="ECO:0000256" key="3">
    <source>
        <dbReference type="ARBA" id="ARBA00022759"/>
    </source>
</evidence>
<keyword evidence="5" id="KW-0694">RNA-binding</keyword>
<gene>
    <name evidence="7" type="primary">smrB</name>
    <name evidence="7" type="ORF">J1N51_13495</name>
</gene>
<evidence type="ECO:0000256" key="1">
    <source>
        <dbReference type="ARBA" id="ARBA00022722"/>
    </source>
</evidence>
<dbReference type="Pfam" id="PF01713">
    <property type="entry name" value="Smr"/>
    <property type="match status" value="1"/>
</dbReference>
<dbReference type="GO" id="GO:0004519">
    <property type="term" value="F:endonuclease activity"/>
    <property type="evidence" value="ECO:0007669"/>
    <property type="project" value="UniProtKB-KW"/>
</dbReference>
<dbReference type="NCBIfam" id="NF003432">
    <property type="entry name" value="PRK04946.1"/>
    <property type="match status" value="1"/>
</dbReference>
<feature type="domain" description="Smr" evidence="6">
    <location>
        <begin position="117"/>
        <end position="192"/>
    </location>
</feature>
<dbReference type="SUPFAM" id="SSF160443">
    <property type="entry name" value="SMR domain-like"/>
    <property type="match status" value="1"/>
</dbReference>
<dbReference type="SMART" id="SM00463">
    <property type="entry name" value="SMR"/>
    <property type="match status" value="1"/>
</dbReference>
<proteinExistence type="predicted"/>
<keyword evidence="4" id="KW-0378">Hydrolase</keyword>
<dbReference type="PANTHER" id="PTHR35562:SF1">
    <property type="entry name" value="UPF0115 PROTEIN YFCN"/>
    <property type="match status" value="1"/>
</dbReference>
<dbReference type="PROSITE" id="PS50828">
    <property type="entry name" value="SMR"/>
    <property type="match status" value="1"/>
</dbReference>
<organism evidence="7 8">
    <name type="scientific">Psychrosphaera ytuae</name>
    <dbReference type="NCBI Taxonomy" id="2820710"/>
    <lineage>
        <taxon>Bacteria</taxon>
        <taxon>Pseudomonadati</taxon>
        <taxon>Pseudomonadota</taxon>
        <taxon>Gammaproteobacteria</taxon>
        <taxon>Alteromonadales</taxon>
        <taxon>Pseudoalteromonadaceae</taxon>
        <taxon>Psychrosphaera</taxon>
    </lineage>
</organism>
<evidence type="ECO:0000256" key="2">
    <source>
        <dbReference type="ARBA" id="ARBA00022730"/>
    </source>
</evidence>
<evidence type="ECO:0000313" key="7">
    <source>
        <dbReference type="EMBL" id="QTH65410.1"/>
    </source>
</evidence>
<sequence length="205" mass="23232">MFNPFNESNNDELNNESIDFVDFAKEMAGVKKLDQNSVHFHQPKKKATQFQAQTSPTRYSANVKEKETARAAQRFHFSDQYEPYINENETLSFVREGYPSYLTKVLRRGDIAPDLILDLHGYTKQQAQTDLADLIQDCIDQHIPCACVVHGVSGGVLKRKVPHYLMQHPDVLAFHQAPLEWGGQGAIVLIVNLGEELTHILGRDL</sequence>
<dbReference type="GO" id="GO:0016787">
    <property type="term" value="F:hydrolase activity"/>
    <property type="evidence" value="ECO:0007669"/>
    <property type="project" value="UniProtKB-KW"/>
</dbReference>
<keyword evidence="3 7" id="KW-0255">Endonuclease</keyword>
<dbReference type="Gene3D" id="3.30.1370.110">
    <property type="match status" value="1"/>
</dbReference>
<dbReference type="InterPro" id="IPR022990">
    <property type="entry name" value="SmrB-like"/>
</dbReference>
<dbReference type="Proteomes" id="UP000682739">
    <property type="component" value="Chromosome"/>
</dbReference>
<dbReference type="GO" id="GO:0019843">
    <property type="term" value="F:rRNA binding"/>
    <property type="evidence" value="ECO:0007669"/>
    <property type="project" value="UniProtKB-KW"/>
</dbReference>
<dbReference type="AlphaFoldDB" id="A0A975DGW2"/>
<evidence type="ECO:0000313" key="8">
    <source>
        <dbReference type="Proteomes" id="UP000682739"/>
    </source>
</evidence>
<name>A0A975DGW2_9GAMM</name>
<dbReference type="InterPro" id="IPR002625">
    <property type="entry name" value="Smr_dom"/>
</dbReference>
<reference evidence="7" key="1">
    <citation type="submission" date="2021-03" db="EMBL/GenBank/DDBJ databases">
        <title>Description of Psychrosphaera ytuae sp. nov. isolated from deep sea sediment of South China Sea.</title>
        <authorList>
            <person name="Zhang J."/>
            <person name="Xu X.-D."/>
        </authorList>
    </citation>
    <scope>NUCLEOTIDE SEQUENCE</scope>
    <source>
        <strain evidence="7">MTZ26</strain>
    </source>
</reference>
<accession>A0A975DGW2</accession>
<dbReference type="KEGG" id="psym:J1N51_13495"/>
<keyword evidence="2" id="KW-0699">rRNA-binding</keyword>
<dbReference type="PANTHER" id="PTHR35562">
    <property type="entry name" value="DNA ENDONUCLEASE SMRA-RELATED"/>
    <property type="match status" value="1"/>
</dbReference>
<evidence type="ECO:0000259" key="6">
    <source>
        <dbReference type="PROSITE" id="PS50828"/>
    </source>
</evidence>
<dbReference type="EMBL" id="CP072110">
    <property type="protein sequence ID" value="QTH65410.1"/>
    <property type="molecule type" value="Genomic_DNA"/>
</dbReference>